<organism evidence="1 2">
    <name type="scientific">Leucobacter komagatae</name>
    <dbReference type="NCBI Taxonomy" id="55969"/>
    <lineage>
        <taxon>Bacteria</taxon>
        <taxon>Bacillati</taxon>
        <taxon>Actinomycetota</taxon>
        <taxon>Actinomycetes</taxon>
        <taxon>Micrococcales</taxon>
        <taxon>Microbacteriaceae</taxon>
        <taxon>Leucobacter</taxon>
    </lineage>
</organism>
<evidence type="ECO:0000313" key="1">
    <source>
        <dbReference type="EMBL" id="TQL42901.1"/>
    </source>
</evidence>
<dbReference type="AlphaFoldDB" id="A0A542Y4A8"/>
<name>A0A542Y4A8_9MICO</name>
<evidence type="ECO:0000313" key="2">
    <source>
        <dbReference type="Proteomes" id="UP000319094"/>
    </source>
</evidence>
<gene>
    <name evidence="1" type="ORF">FB468_0910</name>
</gene>
<dbReference type="EMBL" id="VFON01000001">
    <property type="protein sequence ID" value="TQL42901.1"/>
    <property type="molecule type" value="Genomic_DNA"/>
</dbReference>
<keyword evidence="2" id="KW-1185">Reference proteome</keyword>
<reference evidence="1 2" key="1">
    <citation type="submission" date="2019-06" db="EMBL/GenBank/DDBJ databases">
        <title>Sequencing the genomes of 1000 actinobacteria strains.</title>
        <authorList>
            <person name="Klenk H.-P."/>
        </authorList>
    </citation>
    <scope>NUCLEOTIDE SEQUENCE [LARGE SCALE GENOMIC DNA]</scope>
    <source>
        <strain evidence="1 2">DSM 8803</strain>
    </source>
</reference>
<comment type="caution">
    <text evidence="1">The sequence shown here is derived from an EMBL/GenBank/DDBJ whole genome shotgun (WGS) entry which is preliminary data.</text>
</comment>
<proteinExistence type="predicted"/>
<protein>
    <submittedName>
        <fullName evidence="1">Uncharacterized protein</fullName>
    </submittedName>
</protein>
<dbReference type="Proteomes" id="UP000319094">
    <property type="component" value="Unassembled WGS sequence"/>
</dbReference>
<sequence length="177" mass="18472">MRPPTSVRACPRAKRTAVVRAVAGSTALLSALLFTGCASLGAEPGYTPRTASGTIVSEDELTSATFEVETFLRTLDDGETEEIGEVRFTDLTAPVATLGVGGELIGSAAGPCFDTGLRTGGGDISVGPAEGPQTSTMPMDAEGREVAELVLLVHEQDPNAECFYRVVARAPLVWDEQ</sequence>
<accession>A0A542Y4A8</accession>